<dbReference type="InterPro" id="IPR037050">
    <property type="entry name" value="DUF1254_sf"/>
</dbReference>
<evidence type="ECO:0000313" key="3">
    <source>
        <dbReference type="Proteomes" id="UP000264589"/>
    </source>
</evidence>
<dbReference type="InterPro" id="IPR010679">
    <property type="entry name" value="DUF1254"/>
</dbReference>
<reference evidence="2 3" key="1">
    <citation type="submission" date="2018-08" db="EMBL/GenBank/DDBJ databases">
        <title>Parvularcula sp. SM1705, isolated from surface water of the South Sea China.</title>
        <authorList>
            <person name="Sun L."/>
        </authorList>
    </citation>
    <scope>NUCLEOTIDE SEQUENCE [LARGE SCALE GENOMIC DNA]</scope>
    <source>
        <strain evidence="2 3">SM1705</strain>
    </source>
</reference>
<organism evidence="2 3">
    <name type="scientific">Parvularcula marina</name>
    <dbReference type="NCBI Taxonomy" id="2292771"/>
    <lineage>
        <taxon>Bacteria</taxon>
        <taxon>Pseudomonadati</taxon>
        <taxon>Pseudomonadota</taxon>
        <taxon>Alphaproteobacteria</taxon>
        <taxon>Parvularculales</taxon>
        <taxon>Parvularculaceae</taxon>
        <taxon>Parvularcula</taxon>
    </lineage>
</organism>
<dbReference type="SUPFAM" id="SSF160935">
    <property type="entry name" value="VPA0735-like"/>
    <property type="match status" value="1"/>
</dbReference>
<gene>
    <name evidence="2" type="ORF">DX908_02535</name>
</gene>
<dbReference type="PANTHER" id="PTHR36509">
    <property type="entry name" value="BLL3101 PROTEIN"/>
    <property type="match status" value="1"/>
</dbReference>
<name>A0A371RFM4_9PROT</name>
<dbReference type="RefSeq" id="WP_116390887.1">
    <property type="nucleotide sequence ID" value="NZ_CAXQPM010000029.1"/>
</dbReference>
<dbReference type="OrthoDB" id="1346484at2"/>
<accession>A0A371RFM4</accession>
<proteinExistence type="predicted"/>
<evidence type="ECO:0000313" key="2">
    <source>
        <dbReference type="EMBL" id="RFB04259.1"/>
    </source>
</evidence>
<dbReference type="Proteomes" id="UP000264589">
    <property type="component" value="Unassembled WGS sequence"/>
</dbReference>
<keyword evidence="3" id="KW-1185">Reference proteome</keyword>
<dbReference type="Pfam" id="PF06863">
    <property type="entry name" value="DUF1254"/>
    <property type="match status" value="1"/>
</dbReference>
<feature type="domain" description="DUF1254" evidence="1">
    <location>
        <begin position="48"/>
        <end position="177"/>
    </location>
</feature>
<dbReference type="PANTHER" id="PTHR36509:SF2">
    <property type="entry name" value="BLL3101 PROTEIN"/>
    <property type="match status" value="1"/>
</dbReference>
<dbReference type="AlphaFoldDB" id="A0A371RFM4"/>
<protein>
    <submittedName>
        <fullName evidence="2">DUF1254 domain-containing protein</fullName>
    </submittedName>
</protein>
<evidence type="ECO:0000259" key="1">
    <source>
        <dbReference type="Pfam" id="PF06863"/>
    </source>
</evidence>
<dbReference type="Gene3D" id="2.60.40.1610">
    <property type="entry name" value="Domain of unknown function DUF1254"/>
    <property type="match status" value="1"/>
</dbReference>
<sequence>MKYSFWIATGVVAILGALIGYQYELRQIPIQEMEEAEAGIASRAKGLNAMVHAPRPSAASRTVVRPSPDQLYSACVYDLKAGPVVFEGTAPDDSYWSLSFFAHNSDNFFVVNDSELEEKAFRFVLIGQGDKMPDGVPESQIVRSPSQTGIVLQRIFIATEDQAGPLDETRRSTNCHPMSA</sequence>
<dbReference type="InParanoid" id="A0A371RFM4"/>
<dbReference type="EMBL" id="QUQO01000001">
    <property type="protein sequence ID" value="RFB04259.1"/>
    <property type="molecule type" value="Genomic_DNA"/>
</dbReference>
<comment type="caution">
    <text evidence="2">The sequence shown here is derived from an EMBL/GenBank/DDBJ whole genome shotgun (WGS) entry which is preliminary data.</text>
</comment>